<dbReference type="Pfam" id="PF00209">
    <property type="entry name" value="SNF"/>
    <property type="match status" value="1"/>
</dbReference>
<dbReference type="PANTHER" id="PTHR11616">
    <property type="entry name" value="SODIUM/CHLORIDE DEPENDENT TRANSPORTER"/>
    <property type="match status" value="1"/>
</dbReference>
<feature type="transmembrane region" description="Helical" evidence="10">
    <location>
        <begin position="420"/>
        <end position="442"/>
    </location>
</feature>
<comment type="similarity">
    <text evidence="2 9">Belongs to the sodium:neurotransmitter symporter (SNF) (TC 2.A.22) family.</text>
</comment>
<evidence type="ECO:0000256" key="9">
    <source>
        <dbReference type="RuleBase" id="RU003732"/>
    </source>
</evidence>
<evidence type="ECO:0000256" key="3">
    <source>
        <dbReference type="ARBA" id="ARBA00022448"/>
    </source>
</evidence>
<evidence type="ECO:0000313" key="12">
    <source>
        <dbReference type="Proteomes" id="UP000001307"/>
    </source>
</evidence>
<gene>
    <name evidence="11" type="ORF">GSOID_T00006102001</name>
</gene>
<sequence length="562" mass="62649">MANKVGDSSQGEAWGSHLEFILSCIGYCVGLGNVWRFPYLAYENGGGVFFIPYFLMLFLVGIPLFYTELGMGQYSGEGTLGVWKCFPCAKGLGYGMIVVSFYVMIYYNVVIAWSVHYLFSGMQKILPWTKCNEWWNTATTKVSFKARESRRVLQVEDNFTDGGGLYGLGNNGPVLGDLVGCNLFAWILVFACLCKGVQSVGKVVYVTATFPYLVLLILVIFGATLEGAGDGIKFYLKPDITKLSDPKVWSTAASQIFFSLGVSFGGLMVMSSYNKFSNNIMRDTFIVALGNCFTSIFAGFGVFSFLGHMAFKNCMSVDSVVRSGPGLAFIAYPEAMGLLPASQLFSVLFFIMLITLGLDSQFAFVDILIAGLLDEFPNLRYGWRRTLTVSIFCFVGFLLGFPILTKGGLYWFKFVDNYSAYYGLLLLALFLSLSVHFGYNFMSEKFRFLKNMKEMNGNMNIVLKCYFYACWYLLTPGMIIFIIAMAFSGYAPIWGDDGEPSDVYPEWSNGLAMTMSMSPIIISVPYFLISLIYTRGKSRLPCDSFKSKEEKEAATTTQDSKF</sequence>
<keyword evidence="4 9" id="KW-0812">Transmembrane</keyword>
<dbReference type="PROSITE" id="PS00610">
    <property type="entry name" value="NA_NEUROTRAN_SYMP_1"/>
    <property type="match status" value="1"/>
</dbReference>
<feature type="transmembrane region" description="Helical" evidence="10">
    <location>
        <begin position="385"/>
        <end position="405"/>
    </location>
</feature>
<feature type="transmembrane region" description="Helical" evidence="10">
    <location>
        <begin position="344"/>
        <end position="373"/>
    </location>
</feature>
<feature type="transmembrane region" description="Helical" evidence="10">
    <location>
        <begin position="507"/>
        <end position="529"/>
    </location>
</feature>
<evidence type="ECO:0000256" key="8">
    <source>
        <dbReference type="PIRSR" id="PIRSR600175-1"/>
    </source>
</evidence>
<dbReference type="GO" id="GO:0089718">
    <property type="term" value="P:amino acid import across plasma membrane"/>
    <property type="evidence" value="ECO:0007669"/>
    <property type="project" value="TreeGrafter"/>
</dbReference>
<feature type="binding site" evidence="8">
    <location>
        <position position="359"/>
    </location>
    <ligand>
        <name>Na(+)</name>
        <dbReference type="ChEBI" id="CHEBI:29101"/>
        <label>1</label>
    </ligand>
</feature>
<dbReference type="OrthoDB" id="6581954at2759"/>
<dbReference type="Proteomes" id="UP000001307">
    <property type="component" value="Unassembled WGS sequence"/>
</dbReference>
<dbReference type="InParanoid" id="E4WTU9"/>
<keyword evidence="12" id="KW-1185">Reference proteome</keyword>
<feature type="transmembrane region" description="Helical" evidence="10">
    <location>
        <begin position="20"/>
        <end position="38"/>
    </location>
</feature>
<feature type="transmembrane region" description="Helical" evidence="10">
    <location>
        <begin position="252"/>
        <end position="273"/>
    </location>
</feature>
<protein>
    <recommendedName>
        <fullName evidence="9">Transporter</fullName>
    </recommendedName>
</protein>
<evidence type="ECO:0000256" key="7">
    <source>
        <dbReference type="ARBA" id="ARBA00023180"/>
    </source>
</evidence>
<dbReference type="EMBL" id="FN653016">
    <property type="protein sequence ID" value="CBY07021.1"/>
    <property type="molecule type" value="Genomic_DNA"/>
</dbReference>
<evidence type="ECO:0000256" key="1">
    <source>
        <dbReference type="ARBA" id="ARBA00004141"/>
    </source>
</evidence>
<feature type="transmembrane region" description="Helical" evidence="10">
    <location>
        <begin position="174"/>
        <end position="194"/>
    </location>
</feature>
<feature type="binding site" evidence="8">
    <location>
        <position position="291"/>
    </location>
    <ligand>
        <name>Na(+)</name>
        <dbReference type="ChEBI" id="CHEBI:29101"/>
        <label>1</label>
    </ligand>
</feature>
<evidence type="ECO:0000256" key="10">
    <source>
        <dbReference type="SAM" id="Phobius"/>
    </source>
</evidence>
<dbReference type="PROSITE" id="PS50267">
    <property type="entry name" value="NA_NEUROTRAN_SYMP_3"/>
    <property type="match status" value="1"/>
</dbReference>
<feature type="binding site" evidence="8">
    <location>
        <position position="360"/>
    </location>
    <ligand>
        <name>Na(+)</name>
        <dbReference type="ChEBI" id="CHEBI:29101"/>
        <label>1</label>
    </ligand>
</feature>
<keyword evidence="3 9" id="KW-0813">Transport</keyword>
<dbReference type="GO" id="GO:0005886">
    <property type="term" value="C:plasma membrane"/>
    <property type="evidence" value="ECO:0007669"/>
    <property type="project" value="TreeGrafter"/>
</dbReference>
<reference evidence="11" key="1">
    <citation type="journal article" date="2010" name="Science">
        <title>Plasticity of animal genome architecture unmasked by rapid evolution of a pelagic tunicate.</title>
        <authorList>
            <person name="Denoeud F."/>
            <person name="Henriet S."/>
            <person name="Mungpakdee S."/>
            <person name="Aury J.M."/>
            <person name="Da Silva C."/>
            <person name="Brinkmann H."/>
            <person name="Mikhaleva J."/>
            <person name="Olsen L.C."/>
            <person name="Jubin C."/>
            <person name="Canestro C."/>
            <person name="Bouquet J.M."/>
            <person name="Danks G."/>
            <person name="Poulain J."/>
            <person name="Campsteijn C."/>
            <person name="Adamski M."/>
            <person name="Cross I."/>
            <person name="Yadetie F."/>
            <person name="Muffato M."/>
            <person name="Louis A."/>
            <person name="Butcher S."/>
            <person name="Tsagkogeorga G."/>
            <person name="Konrad A."/>
            <person name="Singh S."/>
            <person name="Jensen M.F."/>
            <person name="Cong E.H."/>
            <person name="Eikeseth-Otteraa H."/>
            <person name="Noel B."/>
            <person name="Anthouard V."/>
            <person name="Porcel B.M."/>
            <person name="Kachouri-Lafond R."/>
            <person name="Nishino A."/>
            <person name="Ugolini M."/>
            <person name="Chourrout P."/>
            <person name="Nishida H."/>
            <person name="Aasland R."/>
            <person name="Huzurbazar S."/>
            <person name="Westhof E."/>
            <person name="Delsuc F."/>
            <person name="Lehrach H."/>
            <person name="Reinhardt R."/>
            <person name="Weissenbach J."/>
            <person name="Roy S.W."/>
            <person name="Artiguenave F."/>
            <person name="Postlethwait J.H."/>
            <person name="Manak J.R."/>
            <person name="Thompson E.M."/>
            <person name="Jaillon O."/>
            <person name="Du Pasquier L."/>
            <person name="Boudinot P."/>
            <person name="Liberles D.A."/>
            <person name="Volff J.N."/>
            <person name="Philippe H."/>
            <person name="Lenhard B."/>
            <person name="Roest Crollius H."/>
            <person name="Wincker P."/>
            <person name="Chourrout D."/>
        </authorList>
    </citation>
    <scope>NUCLEOTIDE SEQUENCE [LARGE SCALE GENOMIC DNA]</scope>
</reference>
<feature type="binding site" evidence="8">
    <location>
        <position position="259"/>
    </location>
    <ligand>
        <name>Na(+)</name>
        <dbReference type="ChEBI" id="CHEBI:29101"/>
        <label>1</label>
    </ligand>
</feature>
<keyword evidence="8" id="KW-0915">Sodium</keyword>
<evidence type="ECO:0000256" key="4">
    <source>
        <dbReference type="ARBA" id="ARBA00022692"/>
    </source>
</evidence>
<dbReference type="AlphaFoldDB" id="E4WTU9"/>
<feature type="transmembrane region" description="Helical" evidence="10">
    <location>
        <begin position="285"/>
        <end position="306"/>
    </location>
</feature>
<name>E4WTU9_OIKDI</name>
<feature type="transmembrane region" description="Helical" evidence="10">
    <location>
        <begin position="463"/>
        <end position="487"/>
    </location>
</feature>
<evidence type="ECO:0000256" key="2">
    <source>
        <dbReference type="ARBA" id="ARBA00006459"/>
    </source>
</evidence>
<keyword evidence="8" id="KW-0479">Metal-binding</keyword>
<feature type="transmembrane region" description="Helical" evidence="10">
    <location>
        <begin position="92"/>
        <end position="119"/>
    </location>
</feature>
<keyword evidence="7" id="KW-0325">Glycoprotein</keyword>
<keyword evidence="5 10" id="KW-1133">Transmembrane helix</keyword>
<feature type="binding site" evidence="8">
    <location>
        <position position="356"/>
    </location>
    <ligand>
        <name>Na(+)</name>
        <dbReference type="ChEBI" id="CHEBI:29101"/>
        <label>1</label>
    </ligand>
</feature>
<evidence type="ECO:0000256" key="6">
    <source>
        <dbReference type="ARBA" id="ARBA00023136"/>
    </source>
</evidence>
<dbReference type="GO" id="GO:0005283">
    <property type="term" value="F:amino acid:sodium symporter activity"/>
    <property type="evidence" value="ECO:0007669"/>
    <property type="project" value="TreeGrafter"/>
</dbReference>
<feature type="binding site" evidence="8">
    <location>
        <position position="33"/>
    </location>
    <ligand>
        <name>Na(+)</name>
        <dbReference type="ChEBI" id="CHEBI:29101"/>
        <label>1</label>
    </ligand>
</feature>
<evidence type="ECO:0000313" key="11">
    <source>
        <dbReference type="EMBL" id="CBY07021.1"/>
    </source>
</evidence>
<dbReference type="SUPFAM" id="SSF161070">
    <property type="entry name" value="SNF-like"/>
    <property type="match status" value="1"/>
</dbReference>
<dbReference type="InterPro" id="IPR000175">
    <property type="entry name" value="Na/ntran_symport"/>
</dbReference>
<keyword evidence="6 10" id="KW-0472">Membrane</keyword>
<dbReference type="InterPro" id="IPR037272">
    <property type="entry name" value="SNS_sf"/>
</dbReference>
<feature type="binding site" evidence="8">
    <location>
        <position position="29"/>
    </location>
    <ligand>
        <name>Na(+)</name>
        <dbReference type="ChEBI" id="CHEBI:29101"/>
        <label>1</label>
    </ligand>
</feature>
<comment type="subcellular location">
    <subcellularLocation>
        <location evidence="1">Membrane</location>
        <topology evidence="1">Multi-pass membrane protein</topology>
    </subcellularLocation>
</comment>
<proteinExistence type="inferred from homology"/>
<dbReference type="PANTHER" id="PTHR11616:SF321">
    <property type="entry name" value="SODIUM-DEPENDENT NUTRIENT AMINO ACID TRANSPORTER 1-RELATED"/>
    <property type="match status" value="1"/>
</dbReference>
<feature type="transmembrane region" description="Helical" evidence="10">
    <location>
        <begin position="203"/>
        <end position="225"/>
    </location>
</feature>
<dbReference type="GO" id="GO:0046872">
    <property type="term" value="F:metal ion binding"/>
    <property type="evidence" value="ECO:0007669"/>
    <property type="project" value="UniProtKB-KW"/>
</dbReference>
<feature type="binding site" evidence="8">
    <location>
        <position position="26"/>
    </location>
    <ligand>
        <name>Na(+)</name>
        <dbReference type="ChEBI" id="CHEBI:29101"/>
        <label>1</label>
    </ligand>
</feature>
<accession>E4WTU9</accession>
<organism evidence="11">
    <name type="scientific">Oikopleura dioica</name>
    <name type="common">Tunicate</name>
    <dbReference type="NCBI Taxonomy" id="34765"/>
    <lineage>
        <taxon>Eukaryota</taxon>
        <taxon>Metazoa</taxon>
        <taxon>Chordata</taxon>
        <taxon>Tunicata</taxon>
        <taxon>Appendicularia</taxon>
        <taxon>Copelata</taxon>
        <taxon>Oikopleuridae</taxon>
        <taxon>Oikopleura</taxon>
    </lineage>
</organism>
<dbReference type="PRINTS" id="PR00176">
    <property type="entry name" value="NANEUSMPORT"/>
</dbReference>
<feature type="transmembrane region" description="Helical" evidence="10">
    <location>
        <begin position="50"/>
        <end position="71"/>
    </location>
</feature>
<evidence type="ECO:0000256" key="5">
    <source>
        <dbReference type="ARBA" id="ARBA00022989"/>
    </source>
</evidence>
<keyword evidence="9" id="KW-0769">Symport</keyword>